<sequence>MRQKAIDKLIALQEKESIASNEECIAREVVQEATLELSLGEARLQQVLVESAGHNASEVEDKVWETMILGEKAVELERETTQDAQGQVLVGKSTVVDEDAISSGVAENELAVDEIYTYLHRLSLSSSPNPVSHLQVTLCCVFYKIVENNSLDSIV</sequence>
<reference evidence="1 2" key="1">
    <citation type="submission" date="2020-09" db="EMBL/GenBank/DDBJ databases">
        <authorList>
            <person name="Ashkenazy H."/>
        </authorList>
    </citation>
    <scope>NUCLEOTIDE SEQUENCE [LARGE SCALE GENOMIC DNA]</scope>
    <source>
        <strain evidence="2">cv. Cdm-0</strain>
    </source>
</reference>
<dbReference type="Proteomes" id="UP000516314">
    <property type="component" value="Chromosome 4"/>
</dbReference>
<name>A0A7G2EWT6_ARATH</name>
<dbReference type="AlphaFoldDB" id="A0A7G2EWT6"/>
<evidence type="ECO:0000313" key="1">
    <source>
        <dbReference type="EMBL" id="CAD5326790.1"/>
    </source>
</evidence>
<proteinExistence type="predicted"/>
<organism evidence="1 2">
    <name type="scientific">Arabidopsis thaliana</name>
    <name type="common">Mouse-ear cress</name>
    <dbReference type="NCBI Taxonomy" id="3702"/>
    <lineage>
        <taxon>Eukaryota</taxon>
        <taxon>Viridiplantae</taxon>
        <taxon>Streptophyta</taxon>
        <taxon>Embryophyta</taxon>
        <taxon>Tracheophyta</taxon>
        <taxon>Spermatophyta</taxon>
        <taxon>Magnoliopsida</taxon>
        <taxon>eudicotyledons</taxon>
        <taxon>Gunneridae</taxon>
        <taxon>Pentapetalae</taxon>
        <taxon>rosids</taxon>
        <taxon>malvids</taxon>
        <taxon>Brassicales</taxon>
        <taxon>Brassicaceae</taxon>
        <taxon>Camelineae</taxon>
        <taxon>Arabidopsis</taxon>
    </lineage>
</organism>
<dbReference type="EMBL" id="LR881469">
    <property type="protein sequence ID" value="CAD5326790.1"/>
    <property type="molecule type" value="Genomic_DNA"/>
</dbReference>
<evidence type="ECO:0000313" key="2">
    <source>
        <dbReference type="Proteomes" id="UP000516314"/>
    </source>
</evidence>
<accession>A0A7G2EWT6</accession>
<gene>
    <name evidence="1" type="ORF">AT9943_LOCUS14531</name>
</gene>
<protein>
    <submittedName>
        <fullName evidence="1">(thale cress) hypothetical protein</fullName>
    </submittedName>
</protein>